<dbReference type="Gene3D" id="1.10.10.10">
    <property type="entry name" value="Winged helix-like DNA-binding domain superfamily/Winged helix DNA-binding domain"/>
    <property type="match status" value="1"/>
</dbReference>
<dbReference type="Proteomes" id="UP000502665">
    <property type="component" value="Chromosome"/>
</dbReference>
<evidence type="ECO:0000259" key="4">
    <source>
        <dbReference type="PROSITE" id="PS50949"/>
    </source>
</evidence>
<dbReference type="Gene3D" id="3.40.1410.10">
    <property type="entry name" value="Chorismate lyase-like"/>
    <property type="match status" value="1"/>
</dbReference>
<dbReference type="InterPro" id="IPR036390">
    <property type="entry name" value="WH_DNA-bd_sf"/>
</dbReference>
<proteinExistence type="predicted"/>
<evidence type="ECO:0000256" key="3">
    <source>
        <dbReference type="ARBA" id="ARBA00023163"/>
    </source>
</evidence>
<dbReference type="CDD" id="cd07377">
    <property type="entry name" value="WHTH_GntR"/>
    <property type="match status" value="1"/>
</dbReference>
<dbReference type="AlphaFoldDB" id="A0A6M4WF18"/>
<keyword evidence="2" id="KW-0238">DNA-binding</keyword>
<dbReference type="GO" id="GO:0003677">
    <property type="term" value="F:DNA binding"/>
    <property type="evidence" value="ECO:0007669"/>
    <property type="project" value="UniProtKB-KW"/>
</dbReference>
<evidence type="ECO:0000256" key="1">
    <source>
        <dbReference type="ARBA" id="ARBA00023015"/>
    </source>
</evidence>
<protein>
    <submittedName>
        <fullName evidence="5">GntR family transcriptional regulator</fullName>
    </submittedName>
</protein>
<dbReference type="Pfam" id="PF07702">
    <property type="entry name" value="UTRA"/>
    <property type="match status" value="1"/>
</dbReference>
<dbReference type="PANTHER" id="PTHR44846">
    <property type="entry name" value="MANNOSYL-D-GLYCERATE TRANSPORT/METABOLISM SYSTEM REPRESSOR MNGR-RELATED"/>
    <property type="match status" value="1"/>
</dbReference>
<dbReference type="InterPro" id="IPR000524">
    <property type="entry name" value="Tscrpt_reg_HTH_GntR"/>
</dbReference>
<dbReference type="SUPFAM" id="SSF46785">
    <property type="entry name" value="Winged helix' DNA-binding domain"/>
    <property type="match status" value="1"/>
</dbReference>
<evidence type="ECO:0000256" key="2">
    <source>
        <dbReference type="ARBA" id="ARBA00023125"/>
    </source>
</evidence>
<dbReference type="SUPFAM" id="SSF64288">
    <property type="entry name" value="Chorismate lyase-like"/>
    <property type="match status" value="1"/>
</dbReference>
<dbReference type="InterPro" id="IPR036388">
    <property type="entry name" value="WH-like_DNA-bd_sf"/>
</dbReference>
<keyword evidence="6" id="KW-1185">Reference proteome</keyword>
<dbReference type="InterPro" id="IPR028978">
    <property type="entry name" value="Chorismate_lyase_/UTRA_dom_sf"/>
</dbReference>
<reference evidence="5" key="1">
    <citation type="submission" date="2020-03" db="EMBL/GenBank/DDBJ databases">
        <title>Molecular networking-based the target discovery of potent antiproliferative macrolactams: 5/6/7/16 polycyclic ansamycins and glycosylated trienomycin from Streptomyces cacaoi subsp. asoensis.</title>
        <authorList>
            <person name="Liu L.-L."/>
        </authorList>
    </citation>
    <scope>NUCLEOTIDE SEQUENCE [LARGE SCALE GENOMIC DNA]</scope>
    <source>
        <strain evidence="5">H2S5</strain>
    </source>
</reference>
<dbReference type="Pfam" id="PF00392">
    <property type="entry name" value="GntR"/>
    <property type="match status" value="1"/>
</dbReference>
<dbReference type="PROSITE" id="PS50949">
    <property type="entry name" value="HTH_GNTR"/>
    <property type="match status" value="1"/>
</dbReference>
<evidence type="ECO:0000313" key="5">
    <source>
        <dbReference type="EMBL" id="QJS99159.1"/>
    </source>
</evidence>
<evidence type="ECO:0000313" key="6">
    <source>
        <dbReference type="Proteomes" id="UP000502665"/>
    </source>
</evidence>
<dbReference type="GO" id="GO:0003700">
    <property type="term" value="F:DNA-binding transcription factor activity"/>
    <property type="evidence" value="ECO:0007669"/>
    <property type="project" value="InterPro"/>
</dbReference>
<gene>
    <name evidence="5" type="ORF">G9272_01490</name>
</gene>
<dbReference type="EMBL" id="CP049838">
    <property type="protein sequence ID" value="QJS99159.1"/>
    <property type="molecule type" value="Genomic_DNA"/>
</dbReference>
<dbReference type="InterPro" id="IPR050679">
    <property type="entry name" value="Bact_HTH_transcr_reg"/>
</dbReference>
<dbReference type="GO" id="GO:0045892">
    <property type="term" value="P:negative regulation of DNA-templated transcription"/>
    <property type="evidence" value="ECO:0007669"/>
    <property type="project" value="TreeGrafter"/>
</dbReference>
<dbReference type="RefSeq" id="WP_171394812.1">
    <property type="nucleotide sequence ID" value="NZ_CP049838.1"/>
</dbReference>
<feature type="domain" description="HTH gntR-type" evidence="4">
    <location>
        <begin position="24"/>
        <end position="92"/>
    </location>
</feature>
<dbReference type="PRINTS" id="PR00035">
    <property type="entry name" value="HTHGNTR"/>
</dbReference>
<accession>A0A6M4WF18</accession>
<organism evidence="5 6">
    <name type="scientific">Streptomyces asoensis</name>
    <dbReference type="NCBI Taxonomy" id="249586"/>
    <lineage>
        <taxon>Bacteria</taxon>
        <taxon>Bacillati</taxon>
        <taxon>Actinomycetota</taxon>
        <taxon>Actinomycetes</taxon>
        <taxon>Kitasatosporales</taxon>
        <taxon>Streptomycetaceae</taxon>
        <taxon>Streptomyces</taxon>
    </lineage>
</organism>
<dbReference type="PANTHER" id="PTHR44846:SF17">
    <property type="entry name" value="GNTR-FAMILY TRANSCRIPTIONAL REGULATOR"/>
    <property type="match status" value="1"/>
</dbReference>
<sequence>MPGRQKADSGTAVLGIAIDRQSPVPLYHQFSRQLEQAIEHGLLLPGALLGNEIDLAERLGLSRPTVRQGIKALVEKGLLVRRRGVGTQVVHSTVKRPLELTSLYDDLEEAGQSPSTRVVRNDVVPASTEVAAALGIGQGDSVVRLERIRYANGLAVAVLRNHLPTDLLLDLDTRRLEATGLYRLLHGAGISLHSAHQAIGAGAATAEEGGQLGEPEGAPLLTLRRTAYNAAGEAVEYGTHLYNAARYVFEFQLLMRR</sequence>
<dbReference type="SMART" id="SM00866">
    <property type="entry name" value="UTRA"/>
    <property type="match status" value="1"/>
</dbReference>
<name>A0A6M4WF18_9ACTN</name>
<keyword evidence="1" id="KW-0805">Transcription regulation</keyword>
<dbReference type="InterPro" id="IPR011663">
    <property type="entry name" value="UTRA"/>
</dbReference>
<keyword evidence="3" id="KW-0804">Transcription</keyword>
<dbReference type="SMART" id="SM00345">
    <property type="entry name" value="HTH_GNTR"/>
    <property type="match status" value="1"/>
</dbReference>